<keyword evidence="2" id="KW-1185">Reference proteome</keyword>
<accession>B9K6X9</accession>
<proteinExistence type="predicted"/>
<dbReference type="HOGENOM" id="CLU_2774594_0_0_0"/>
<name>B9K6X9_THENN</name>
<organism evidence="1 2">
    <name type="scientific">Thermotoga neapolitana (strain ATCC 49049 / DSM 4359 / NBRC 107923 / NS-E)</name>
    <dbReference type="NCBI Taxonomy" id="309803"/>
    <lineage>
        <taxon>Bacteria</taxon>
        <taxon>Thermotogati</taxon>
        <taxon>Thermotogota</taxon>
        <taxon>Thermotogae</taxon>
        <taxon>Thermotogales</taxon>
        <taxon>Thermotogaceae</taxon>
        <taxon>Thermotoga</taxon>
    </lineage>
</organism>
<dbReference type="Proteomes" id="UP000000445">
    <property type="component" value="Chromosome"/>
</dbReference>
<dbReference type="KEGG" id="tna:CTN_0536"/>
<dbReference type="AlphaFoldDB" id="B9K6X9"/>
<evidence type="ECO:0000313" key="2">
    <source>
        <dbReference type="Proteomes" id="UP000000445"/>
    </source>
</evidence>
<sequence>MVENTQHEVEKVMKNHSLLLFSQITYHFSLKSASKADLKVVGFCMIHQKSTLVLTNNFTVKSSFFEILF</sequence>
<dbReference type="EMBL" id="CP000916">
    <property type="protein sequence ID" value="ACM22712.1"/>
    <property type="molecule type" value="Genomic_DNA"/>
</dbReference>
<reference evidence="1 2" key="1">
    <citation type="journal article" date="2009" name="Biosci. Biotechnol. Biochem.">
        <title>WeGAS: a web-based microbial genome annotation system.</title>
        <authorList>
            <person name="Lee D."/>
            <person name="Seo H."/>
            <person name="Park C."/>
            <person name="Park K."/>
        </authorList>
    </citation>
    <scope>NUCLEOTIDE SEQUENCE [LARGE SCALE GENOMIC DNA]</scope>
    <source>
        <strain evidence="2">ATCC 49049 / DSM 4359 / NBRC 107923 / NS-E</strain>
    </source>
</reference>
<protein>
    <submittedName>
        <fullName evidence="1">Uncharacterized protein</fullName>
    </submittedName>
</protein>
<evidence type="ECO:0000313" key="1">
    <source>
        <dbReference type="EMBL" id="ACM22712.1"/>
    </source>
</evidence>
<dbReference type="STRING" id="309803.CTN_0536"/>
<gene>
    <name evidence="1" type="ordered locus">CTN_0536</name>
</gene>